<dbReference type="Pfam" id="PF01161">
    <property type="entry name" value="PBP"/>
    <property type="match status" value="1"/>
</dbReference>
<dbReference type="Proteomes" id="UP001417504">
    <property type="component" value="Unassembled WGS sequence"/>
</dbReference>
<dbReference type="InterPro" id="IPR008914">
    <property type="entry name" value="PEBP"/>
</dbReference>
<dbReference type="FunFam" id="3.90.280.10:FF:000001">
    <property type="entry name" value="Terminal flower 1"/>
    <property type="match status" value="1"/>
</dbReference>
<dbReference type="EMBL" id="JBBNAE010000005">
    <property type="protein sequence ID" value="KAK9122772.1"/>
    <property type="molecule type" value="Genomic_DNA"/>
</dbReference>
<organism evidence="2 3">
    <name type="scientific">Stephania japonica</name>
    <dbReference type="NCBI Taxonomy" id="461633"/>
    <lineage>
        <taxon>Eukaryota</taxon>
        <taxon>Viridiplantae</taxon>
        <taxon>Streptophyta</taxon>
        <taxon>Embryophyta</taxon>
        <taxon>Tracheophyta</taxon>
        <taxon>Spermatophyta</taxon>
        <taxon>Magnoliopsida</taxon>
        <taxon>Ranunculales</taxon>
        <taxon>Menispermaceae</taxon>
        <taxon>Menispermoideae</taxon>
        <taxon>Cissampelideae</taxon>
        <taxon>Stephania</taxon>
    </lineage>
</organism>
<proteinExistence type="inferred from homology"/>
<dbReference type="GO" id="GO:0010228">
    <property type="term" value="P:vegetative to reproductive phase transition of meristem"/>
    <property type="evidence" value="ECO:0007669"/>
    <property type="project" value="TreeGrafter"/>
</dbReference>
<dbReference type="Gene3D" id="3.90.280.10">
    <property type="entry name" value="PEBP-like"/>
    <property type="match status" value="1"/>
</dbReference>
<dbReference type="GO" id="GO:0005737">
    <property type="term" value="C:cytoplasm"/>
    <property type="evidence" value="ECO:0007669"/>
    <property type="project" value="TreeGrafter"/>
</dbReference>
<comment type="similarity">
    <text evidence="1">Belongs to the phosphatidylethanolamine-binding protein family.</text>
</comment>
<gene>
    <name evidence="2" type="ORF">Sjap_012374</name>
</gene>
<dbReference type="PANTHER" id="PTHR11362:SF13">
    <property type="entry name" value="PROTEIN TERMINAL FLOWER 1"/>
    <property type="match status" value="1"/>
</dbReference>
<dbReference type="PANTHER" id="PTHR11362">
    <property type="entry name" value="PHOSPHATIDYLETHANOLAMINE-BINDING PROTEIN"/>
    <property type="match status" value="1"/>
</dbReference>
<reference evidence="2 3" key="1">
    <citation type="submission" date="2024-01" db="EMBL/GenBank/DDBJ databases">
        <title>Genome assemblies of Stephania.</title>
        <authorList>
            <person name="Yang L."/>
        </authorList>
    </citation>
    <scope>NUCLEOTIDE SEQUENCE [LARGE SCALE GENOMIC DNA]</scope>
    <source>
        <strain evidence="2">QJT</strain>
        <tissue evidence="2">Leaf</tissue>
    </source>
</reference>
<dbReference type="InterPro" id="IPR001858">
    <property type="entry name" value="Phosphatidylethanolamine-bd_CS"/>
</dbReference>
<dbReference type="GO" id="GO:0009910">
    <property type="term" value="P:negative regulation of flower development"/>
    <property type="evidence" value="ECO:0007669"/>
    <property type="project" value="TreeGrafter"/>
</dbReference>
<accession>A0AAP0IVU0</accession>
<dbReference type="SUPFAM" id="SSF49777">
    <property type="entry name" value="PEBP-like"/>
    <property type="match status" value="1"/>
</dbReference>
<dbReference type="AlphaFoldDB" id="A0AAP0IVU0"/>
<name>A0AAP0IVU0_9MAGN</name>
<sequence>MAMRSSSSDTLILTKVVGEVVDAFSPTVKMSVTYNCDKVVFNGRELHPCMVSLNPFVQIHGGEMRTFFTLIMTDPDAPGPSDPHLREHLHWLVTDIPGTTDATFGREVVSYENPTPNIGIHRYVFILFKQKGRDPCVTPPSSRDRFNTRRFAAENDLGVPVATVFFNAQRGTAARGYRGSLADLY</sequence>
<dbReference type="GO" id="GO:0005634">
    <property type="term" value="C:nucleus"/>
    <property type="evidence" value="ECO:0007669"/>
    <property type="project" value="TreeGrafter"/>
</dbReference>
<dbReference type="PROSITE" id="PS01220">
    <property type="entry name" value="PBP"/>
    <property type="match status" value="1"/>
</dbReference>
<dbReference type="InterPro" id="IPR036610">
    <property type="entry name" value="PEBP-like_sf"/>
</dbReference>
<evidence type="ECO:0000256" key="1">
    <source>
        <dbReference type="ARBA" id="ARBA00007091"/>
    </source>
</evidence>
<protein>
    <submittedName>
        <fullName evidence="2">Uncharacterized protein</fullName>
    </submittedName>
</protein>
<comment type="caution">
    <text evidence="2">The sequence shown here is derived from an EMBL/GenBank/DDBJ whole genome shotgun (WGS) entry which is preliminary data.</text>
</comment>
<dbReference type="InterPro" id="IPR035810">
    <property type="entry name" value="PEBP_euk"/>
</dbReference>
<evidence type="ECO:0000313" key="2">
    <source>
        <dbReference type="EMBL" id="KAK9122772.1"/>
    </source>
</evidence>
<evidence type="ECO:0000313" key="3">
    <source>
        <dbReference type="Proteomes" id="UP001417504"/>
    </source>
</evidence>
<keyword evidence="3" id="KW-1185">Reference proteome</keyword>
<dbReference type="CDD" id="cd00866">
    <property type="entry name" value="PEBP_euk"/>
    <property type="match status" value="1"/>
</dbReference>